<dbReference type="EMBL" id="HG725693">
    <property type="protein sequence ID" value="CDJ69282.1"/>
    <property type="molecule type" value="Genomic_DNA"/>
</dbReference>
<dbReference type="AlphaFoldDB" id="U6MYF6"/>
<evidence type="ECO:0000313" key="2">
    <source>
        <dbReference type="Proteomes" id="UP000030754"/>
    </source>
</evidence>
<dbReference type="RefSeq" id="XP_013437749.1">
    <property type="nucleotide sequence ID" value="XM_013582295.1"/>
</dbReference>
<dbReference type="VEuPathDB" id="ToxoDB:ENH_00066930"/>
<evidence type="ECO:0000313" key="1">
    <source>
        <dbReference type="EMBL" id="CDJ69282.1"/>
    </source>
</evidence>
<protein>
    <submittedName>
        <fullName evidence="1">Uncharacterized protein</fullName>
    </submittedName>
</protein>
<accession>U6MYF6</accession>
<reference evidence="1" key="1">
    <citation type="submission" date="2013-10" db="EMBL/GenBank/DDBJ databases">
        <title>Genomic analysis of the causative agents of coccidiosis in chickens.</title>
        <authorList>
            <person name="Reid A.J."/>
            <person name="Blake D."/>
            <person name="Billington K."/>
            <person name="Browne H."/>
            <person name="Dunn M."/>
            <person name="Hung S."/>
            <person name="Kawahara F."/>
            <person name="Miranda-Saavedra D."/>
            <person name="Mourier T."/>
            <person name="Nagra H."/>
            <person name="Otto T.D."/>
            <person name="Rawlings N."/>
            <person name="Sanchez A."/>
            <person name="Sanders M."/>
            <person name="Subramaniam C."/>
            <person name="Tay Y."/>
            <person name="Dear P."/>
            <person name="Doerig C."/>
            <person name="Gruber A."/>
            <person name="Parkinson J."/>
            <person name="Shirley M."/>
            <person name="Wan K.L."/>
            <person name="Berriman M."/>
            <person name="Tomley F."/>
            <person name="Pain A."/>
        </authorList>
    </citation>
    <scope>NUCLEOTIDE SEQUENCE [LARGE SCALE GENOMIC DNA]</scope>
    <source>
        <strain evidence="1">Houghton</strain>
    </source>
</reference>
<dbReference type="OrthoDB" id="10384545at2759"/>
<organism evidence="1 2">
    <name type="scientific">Eimeria necatrix</name>
    <dbReference type="NCBI Taxonomy" id="51315"/>
    <lineage>
        <taxon>Eukaryota</taxon>
        <taxon>Sar</taxon>
        <taxon>Alveolata</taxon>
        <taxon>Apicomplexa</taxon>
        <taxon>Conoidasida</taxon>
        <taxon>Coccidia</taxon>
        <taxon>Eucoccidiorida</taxon>
        <taxon>Eimeriorina</taxon>
        <taxon>Eimeriidae</taxon>
        <taxon>Eimeria</taxon>
    </lineage>
</organism>
<sequence length="149" mass="15556">MQAGTRLTPVVVTGTLKEKCYPLKLQSSTSGSSSLQPNGAAEAAASAAAAAATAIFAAATQRSAATAVQMLEPVSPLSAEGAHLMVAIHREDSSTVSRLLRNVGVAPTFYVATEDPEFRTPLRQGASCPWNCHCKSTRSGRMQEHQLAS</sequence>
<reference evidence="1" key="2">
    <citation type="submission" date="2013-10" db="EMBL/GenBank/DDBJ databases">
        <authorList>
            <person name="Aslett M."/>
        </authorList>
    </citation>
    <scope>NUCLEOTIDE SEQUENCE [LARGE SCALE GENOMIC DNA]</scope>
    <source>
        <strain evidence="1">Houghton</strain>
    </source>
</reference>
<name>U6MYF6_9EIME</name>
<proteinExistence type="predicted"/>
<gene>
    <name evidence="1" type="ORF">ENH_00066930</name>
</gene>
<keyword evidence="2" id="KW-1185">Reference proteome</keyword>
<dbReference type="Proteomes" id="UP000030754">
    <property type="component" value="Unassembled WGS sequence"/>
</dbReference>
<dbReference type="GeneID" id="25476827"/>